<dbReference type="InterPro" id="IPR001345">
    <property type="entry name" value="PG/BPGM_mutase_AS"/>
</dbReference>
<evidence type="ECO:0000313" key="6">
    <source>
        <dbReference type="Proteomes" id="UP000184465"/>
    </source>
</evidence>
<dbReference type="RefSeq" id="WP_073146236.1">
    <property type="nucleotide sequence ID" value="NZ_FRAG01000001.1"/>
</dbReference>
<proteinExistence type="predicted"/>
<dbReference type="PIRSF" id="PIRSF000709">
    <property type="entry name" value="6PFK_2-Ptase"/>
    <property type="match status" value="1"/>
</dbReference>
<dbReference type="Gene3D" id="3.40.50.1240">
    <property type="entry name" value="Phosphoglycerate mutase-like"/>
    <property type="match status" value="1"/>
</dbReference>
<sequence length="209" mass="24508">MIRLFLTRHGQTQWNVEKRFQGSLDSALTELGVKQAKLLRDRLAHEKFDIIYSSHLNRAYKTAEIIKGNREIEIIKDENLAEMRLGKWEGLKHDEIMENYSKEYELFWNKPHLYKPSTGEGYNELEKRVIGCLKGIIEENDGKNVLIVSHTVVVKQIMAYFENRPLEKLWDLPFIYPTSLSLVEIDNDIVEIKMHADISHFENSMKVNC</sequence>
<evidence type="ECO:0000313" key="5">
    <source>
        <dbReference type="EMBL" id="SHJ47157.1"/>
    </source>
</evidence>
<dbReference type="GO" id="GO:0005737">
    <property type="term" value="C:cytoplasm"/>
    <property type="evidence" value="ECO:0007669"/>
    <property type="project" value="TreeGrafter"/>
</dbReference>
<evidence type="ECO:0000256" key="1">
    <source>
        <dbReference type="ARBA" id="ARBA00023152"/>
    </source>
</evidence>
<dbReference type="SUPFAM" id="SSF53254">
    <property type="entry name" value="Phosphoglycerate mutase-like"/>
    <property type="match status" value="1"/>
</dbReference>
<name>A0A1M6JKD4_PARC5</name>
<dbReference type="STRING" id="1121301.SAMN02745912_00017"/>
<dbReference type="PANTHER" id="PTHR48100">
    <property type="entry name" value="BROAD-SPECIFICITY PHOSPHATASE YOR283W-RELATED"/>
    <property type="match status" value="1"/>
</dbReference>
<dbReference type="SMART" id="SM00855">
    <property type="entry name" value="PGAM"/>
    <property type="match status" value="1"/>
</dbReference>
<evidence type="ECO:0000256" key="2">
    <source>
        <dbReference type="ARBA" id="ARBA00023235"/>
    </source>
</evidence>
<dbReference type="PROSITE" id="PS00175">
    <property type="entry name" value="PG_MUTASE"/>
    <property type="match status" value="1"/>
</dbReference>
<feature type="binding site" evidence="4">
    <location>
        <begin position="8"/>
        <end position="15"/>
    </location>
    <ligand>
        <name>substrate</name>
    </ligand>
</feature>
<dbReference type="Pfam" id="PF00300">
    <property type="entry name" value="His_Phos_1"/>
    <property type="match status" value="1"/>
</dbReference>
<dbReference type="InterPro" id="IPR029033">
    <property type="entry name" value="His_PPase_superfam"/>
</dbReference>
<dbReference type="GO" id="GO:0016791">
    <property type="term" value="F:phosphatase activity"/>
    <property type="evidence" value="ECO:0007669"/>
    <property type="project" value="TreeGrafter"/>
</dbReference>
<dbReference type="PANTHER" id="PTHR48100:SF1">
    <property type="entry name" value="HISTIDINE PHOSPHATASE FAMILY PROTEIN-RELATED"/>
    <property type="match status" value="1"/>
</dbReference>
<organism evidence="5 6">
    <name type="scientific">Paramaledivibacter caminithermalis (strain DSM 15212 / CIP 107654 / DViRD3)</name>
    <name type="common">Clostridium caminithermale</name>
    <dbReference type="NCBI Taxonomy" id="1121301"/>
    <lineage>
        <taxon>Bacteria</taxon>
        <taxon>Bacillati</taxon>
        <taxon>Bacillota</taxon>
        <taxon>Clostridia</taxon>
        <taxon>Peptostreptococcales</taxon>
        <taxon>Caminicellaceae</taxon>
        <taxon>Paramaledivibacter</taxon>
    </lineage>
</organism>
<keyword evidence="6" id="KW-1185">Reference proteome</keyword>
<protein>
    <submittedName>
        <fullName evidence="5">Probable phosphoglycerate mutase</fullName>
    </submittedName>
</protein>
<dbReference type="InterPro" id="IPR013078">
    <property type="entry name" value="His_Pase_superF_clade-1"/>
</dbReference>
<gene>
    <name evidence="5" type="ORF">SAMN02745912_00017</name>
</gene>
<keyword evidence="1" id="KW-0324">Glycolysis</keyword>
<dbReference type="EMBL" id="FRAG01000001">
    <property type="protein sequence ID" value="SHJ47157.1"/>
    <property type="molecule type" value="Genomic_DNA"/>
</dbReference>
<reference evidence="5 6" key="1">
    <citation type="submission" date="2016-11" db="EMBL/GenBank/DDBJ databases">
        <authorList>
            <person name="Jaros S."/>
            <person name="Januszkiewicz K."/>
            <person name="Wedrychowicz H."/>
        </authorList>
    </citation>
    <scope>NUCLEOTIDE SEQUENCE [LARGE SCALE GENOMIC DNA]</scope>
    <source>
        <strain evidence="5 6">DSM 15212</strain>
    </source>
</reference>
<feature type="active site" description="Tele-phosphohistidine intermediate" evidence="3">
    <location>
        <position position="9"/>
    </location>
</feature>
<evidence type="ECO:0000256" key="3">
    <source>
        <dbReference type="PIRSR" id="PIRSR613078-1"/>
    </source>
</evidence>
<dbReference type="InterPro" id="IPR050275">
    <property type="entry name" value="PGM_Phosphatase"/>
</dbReference>
<dbReference type="Proteomes" id="UP000184465">
    <property type="component" value="Unassembled WGS sequence"/>
</dbReference>
<evidence type="ECO:0000256" key="4">
    <source>
        <dbReference type="PIRSR" id="PIRSR613078-2"/>
    </source>
</evidence>
<keyword evidence="2" id="KW-0413">Isomerase</keyword>
<dbReference type="AlphaFoldDB" id="A0A1M6JKD4"/>
<feature type="active site" description="Proton donor/acceptor" evidence="3">
    <location>
        <position position="82"/>
    </location>
</feature>
<feature type="binding site" evidence="4">
    <location>
        <position position="58"/>
    </location>
    <ligand>
        <name>substrate</name>
    </ligand>
</feature>
<dbReference type="OrthoDB" id="9781415at2"/>
<dbReference type="CDD" id="cd07067">
    <property type="entry name" value="HP_PGM_like"/>
    <property type="match status" value="1"/>
</dbReference>
<accession>A0A1M6JKD4</accession>